<proteinExistence type="inferred from homology"/>
<dbReference type="Proteomes" id="UP001363010">
    <property type="component" value="Unassembled WGS sequence"/>
</dbReference>
<dbReference type="PROSITE" id="PS51387">
    <property type="entry name" value="FAD_PCMH"/>
    <property type="match status" value="1"/>
</dbReference>
<evidence type="ECO:0000313" key="7">
    <source>
        <dbReference type="EMBL" id="MEJ8821284.1"/>
    </source>
</evidence>
<keyword evidence="3" id="KW-0285">Flavoprotein</keyword>
<protein>
    <submittedName>
        <fullName evidence="7">FAD-binding oxidoreductase</fullName>
        <ecNumber evidence="7">1.-.-.-</ecNumber>
    </submittedName>
</protein>
<evidence type="ECO:0000256" key="2">
    <source>
        <dbReference type="ARBA" id="ARBA00005466"/>
    </source>
</evidence>
<keyword evidence="4" id="KW-0274">FAD</keyword>
<evidence type="ECO:0000313" key="8">
    <source>
        <dbReference type="Proteomes" id="UP001363010"/>
    </source>
</evidence>
<comment type="similarity">
    <text evidence="2">Belongs to the oxygen-dependent FAD-linked oxidoreductase family.</text>
</comment>
<dbReference type="InterPro" id="IPR006094">
    <property type="entry name" value="Oxid_FAD_bind_N"/>
</dbReference>
<dbReference type="GO" id="GO:0016491">
    <property type="term" value="F:oxidoreductase activity"/>
    <property type="evidence" value="ECO:0007669"/>
    <property type="project" value="UniProtKB-KW"/>
</dbReference>
<keyword evidence="8" id="KW-1185">Reference proteome</keyword>
<comment type="caution">
    <text evidence="7">The sequence shown here is derived from an EMBL/GenBank/DDBJ whole genome shotgun (WGS) entry which is preliminary data.</text>
</comment>
<organism evidence="7 8">
    <name type="scientific">Variovorax humicola</name>
    <dbReference type="NCBI Taxonomy" id="1769758"/>
    <lineage>
        <taxon>Bacteria</taxon>
        <taxon>Pseudomonadati</taxon>
        <taxon>Pseudomonadota</taxon>
        <taxon>Betaproteobacteria</taxon>
        <taxon>Burkholderiales</taxon>
        <taxon>Comamonadaceae</taxon>
        <taxon>Variovorax</taxon>
    </lineage>
</organism>
<dbReference type="InterPro" id="IPR016166">
    <property type="entry name" value="FAD-bd_PCMH"/>
</dbReference>
<sequence>MTLDSLHRRHLLQIAGSALIAPLRVWGASGVSSRVRPGEPGWPSDASWQQLGQQVGGALSKVESPLADCLDAPTGASCLQLLKSVKNPYFIGDNVALTQHLGWVDAWTSRPSVYAVAARNTSDVVAAVNFARQNNLRLVVKGGGHSYHGTSNAADSLLVWTRRMNAIQLHDNFVAAGCAGQASPQRAVTVEAGAVWAHVYDAVTTQAGGYVQGGGCTTVGVAGLVQSGGFGSFSKAYGTASGSLLEAEVVTADGVVRIANACTHPDLFWGLKGGGGGSLGVVTRLTLRVHELPEDFGAVNMSIKATSPQAFRRLIGLVVDFYGRRLMNPHWGEQIRMRPDNILRIMMVFQGLNRGQAQMAWQPFLEAVAAAAGDFAFESAPVIVSTSAREFWAATTFKKVLGFIKTDDRPGAPGNNVFWPGDQAQAGEFVHGFDSAWLPAALLRDDRREELCDALFSASRHWGISLHVNKGLAGAPAQAVGRARDTAMNPSALDAFALAILGAEQQPAYPGVAGHEPDLARGRQRAQAIARSVAELRKVAPDGGAYVSESNYFEPDWQSAYWGTNYPRLQAVKAKYDPEGLFYVHNGVGSEGWSADGFTRRA</sequence>
<evidence type="ECO:0000256" key="4">
    <source>
        <dbReference type="ARBA" id="ARBA00022827"/>
    </source>
</evidence>
<dbReference type="InterPro" id="IPR016169">
    <property type="entry name" value="FAD-bd_PCMH_sub2"/>
</dbReference>
<dbReference type="EMBL" id="JBBKZV010000002">
    <property type="protein sequence ID" value="MEJ8821284.1"/>
    <property type="molecule type" value="Genomic_DNA"/>
</dbReference>
<dbReference type="PANTHER" id="PTHR42973">
    <property type="entry name" value="BINDING OXIDOREDUCTASE, PUTATIVE (AFU_ORTHOLOGUE AFUA_1G17690)-RELATED"/>
    <property type="match status" value="1"/>
</dbReference>
<dbReference type="EC" id="1.-.-.-" evidence="7"/>
<dbReference type="Pfam" id="PF08031">
    <property type="entry name" value="BBE"/>
    <property type="match status" value="1"/>
</dbReference>
<accession>A0ABU8VVM9</accession>
<name>A0ABU8VVM9_9BURK</name>
<dbReference type="RefSeq" id="WP_340362337.1">
    <property type="nucleotide sequence ID" value="NZ_JBBKZV010000002.1"/>
</dbReference>
<evidence type="ECO:0000256" key="1">
    <source>
        <dbReference type="ARBA" id="ARBA00001974"/>
    </source>
</evidence>
<evidence type="ECO:0000259" key="6">
    <source>
        <dbReference type="PROSITE" id="PS51387"/>
    </source>
</evidence>
<evidence type="ECO:0000256" key="5">
    <source>
        <dbReference type="ARBA" id="ARBA00023002"/>
    </source>
</evidence>
<dbReference type="SUPFAM" id="SSF56176">
    <property type="entry name" value="FAD-binding/transporter-associated domain-like"/>
    <property type="match status" value="1"/>
</dbReference>
<dbReference type="InterPro" id="IPR012951">
    <property type="entry name" value="BBE"/>
</dbReference>
<reference evidence="7 8" key="1">
    <citation type="submission" date="2024-03" db="EMBL/GenBank/DDBJ databases">
        <title>Novel species of the genus Variovorax.</title>
        <authorList>
            <person name="Liu Q."/>
            <person name="Xin Y.-H."/>
        </authorList>
    </citation>
    <scope>NUCLEOTIDE SEQUENCE [LARGE SCALE GENOMIC DNA]</scope>
    <source>
        <strain evidence="7 8">KACC 18501</strain>
    </source>
</reference>
<dbReference type="InterPro" id="IPR050416">
    <property type="entry name" value="FAD-linked_Oxidoreductase"/>
</dbReference>
<dbReference type="Gene3D" id="3.30.465.10">
    <property type="match status" value="2"/>
</dbReference>
<dbReference type="Pfam" id="PF01565">
    <property type="entry name" value="FAD_binding_4"/>
    <property type="match status" value="1"/>
</dbReference>
<evidence type="ECO:0000256" key="3">
    <source>
        <dbReference type="ARBA" id="ARBA00022630"/>
    </source>
</evidence>
<feature type="domain" description="FAD-binding PCMH-type" evidence="6">
    <location>
        <begin position="107"/>
        <end position="292"/>
    </location>
</feature>
<dbReference type="PANTHER" id="PTHR42973:SF39">
    <property type="entry name" value="FAD-BINDING PCMH-TYPE DOMAIN-CONTAINING PROTEIN"/>
    <property type="match status" value="1"/>
</dbReference>
<keyword evidence="5 7" id="KW-0560">Oxidoreductase</keyword>
<gene>
    <name evidence="7" type="ORF">WKW80_04440</name>
</gene>
<comment type="cofactor">
    <cofactor evidence="1">
        <name>FAD</name>
        <dbReference type="ChEBI" id="CHEBI:57692"/>
    </cofactor>
</comment>
<dbReference type="InterPro" id="IPR036318">
    <property type="entry name" value="FAD-bd_PCMH-like_sf"/>
</dbReference>